<feature type="region of interest" description="Disordered" evidence="2">
    <location>
        <begin position="457"/>
        <end position="525"/>
    </location>
</feature>
<feature type="compositionally biased region" description="Basic and acidic residues" evidence="2">
    <location>
        <begin position="492"/>
        <end position="517"/>
    </location>
</feature>
<dbReference type="EMBL" id="BQNB010015251">
    <property type="protein sequence ID" value="GJT37775.1"/>
    <property type="molecule type" value="Genomic_DNA"/>
</dbReference>
<feature type="coiled-coil region" evidence="1">
    <location>
        <begin position="555"/>
        <end position="584"/>
    </location>
</feature>
<feature type="compositionally biased region" description="Basic and acidic residues" evidence="2">
    <location>
        <begin position="457"/>
        <end position="479"/>
    </location>
</feature>
<comment type="caution">
    <text evidence="3">The sequence shown here is derived from an EMBL/GenBank/DDBJ whole genome shotgun (WGS) entry which is preliminary data.</text>
</comment>
<evidence type="ECO:0000313" key="3">
    <source>
        <dbReference type="EMBL" id="GJT37775.1"/>
    </source>
</evidence>
<keyword evidence="4" id="KW-1185">Reference proteome</keyword>
<feature type="compositionally biased region" description="Low complexity" evidence="2">
    <location>
        <begin position="480"/>
        <end position="491"/>
    </location>
</feature>
<evidence type="ECO:0000256" key="2">
    <source>
        <dbReference type="SAM" id="MobiDB-lite"/>
    </source>
</evidence>
<feature type="region of interest" description="Disordered" evidence="2">
    <location>
        <begin position="34"/>
        <end position="60"/>
    </location>
</feature>
<gene>
    <name evidence="3" type="ORF">Tco_0937640</name>
</gene>
<reference evidence="3" key="1">
    <citation type="journal article" date="2022" name="Int. J. Mol. Sci.">
        <title>Draft Genome of Tanacetum Coccineum: Genomic Comparison of Closely Related Tanacetum-Family Plants.</title>
        <authorList>
            <person name="Yamashiro T."/>
            <person name="Shiraishi A."/>
            <person name="Nakayama K."/>
            <person name="Satake H."/>
        </authorList>
    </citation>
    <scope>NUCLEOTIDE SEQUENCE</scope>
</reference>
<organism evidence="3 4">
    <name type="scientific">Tanacetum coccineum</name>
    <dbReference type="NCBI Taxonomy" id="301880"/>
    <lineage>
        <taxon>Eukaryota</taxon>
        <taxon>Viridiplantae</taxon>
        <taxon>Streptophyta</taxon>
        <taxon>Embryophyta</taxon>
        <taxon>Tracheophyta</taxon>
        <taxon>Spermatophyta</taxon>
        <taxon>Magnoliopsida</taxon>
        <taxon>eudicotyledons</taxon>
        <taxon>Gunneridae</taxon>
        <taxon>Pentapetalae</taxon>
        <taxon>asterids</taxon>
        <taxon>campanulids</taxon>
        <taxon>Asterales</taxon>
        <taxon>Asteraceae</taxon>
        <taxon>Asteroideae</taxon>
        <taxon>Anthemideae</taxon>
        <taxon>Anthemidinae</taxon>
        <taxon>Tanacetum</taxon>
    </lineage>
</organism>
<proteinExistence type="predicted"/>
<evidence type="ECO:0000313" key="4">
    <source>
        <dbReference type="Proteomes" id="UP001151760"/>
    </source>
</evidence>
<accession>A0ABQ5DEU1</accession>
<dbReference type="Proteomes" id="UP001151760">
    <property type="component" value="Unassembled WGS sequence"/>
</dbReference>
<feature type="compositionally biased region" description="Basic and acidic residues" evidence="2">
    <location>
        <begin position="608"/>
        <end position="626"/>
    </location>
</feature>
<evidence type="ECO:0000256" key="1">
    <source>
        <dbReference type="SAM" id="Coils"/>
    </source>
</evidence>
<sequence length="798" mass="90980">MHGLLYEVELDFQPLVLSTIADIQALLGDDELKDDSDEDVFEAGDEMDEDIQQADEEETKTSIFSYPKEQLESLKAKETDASDSESSSCSEYLKSYDSYMPITERQLVSNLQNFYKVLYAQVAEDYWEKHEEVSASYADLKSETEGFHDATYKAHEDTETALNNYEKVLSQFKNHTEKDVSKIFSSLKEIQDAVKEDPALNKKVLEDAEAYTKNSINLIKLLSQSLAPEMTNIKLTQAAIQSDITYLKQDTFEIKSMMTEIFGMLKGHSLVSSTPSSSDLHQQLSSLILSLKYQSTQLNLAYGPVGMDINSTSSPWKALQDYSKPDRGKGIFTDDTESLKKLVKASTVVHHHHLDKEEKIKKVTEEAKLWSDEHAMVDQLLFRRKESQQDRSLLGCPICQTNGGLKELEYGMFFINVFGDEAFQRMNDIHKLTLKTMLTYLVRLWLRTTSVLLKTKEASEQASKAVEEESKRKADEETAKSQANEEAANAQAKKDEATKKGAEEAAYEKKSERNNEEDVKETEDVDQVLNSISKIPFLNTSTRSKTKEADKDTLLEEEIERLAQEEAKNKAAEIEAKRSSKEKTHVKEWSYEQLIDVKTRSQQKNKNKKETSKFKGKDKESGEKELGSEKRMCFMNGKLRLKIEGWLVANGKEAGKMKMNKIASREERSKKLKNQKDGDIPDLCAAHDLSPRKLSTMRGWFIKLRGRNDYRNRVVENGIVISGKPTPSAISLQISSTNEVDFMFKMNFITLFGSTMGMLKNGGRVPTKLLKRIREDDDIFYIDWCGYILNCLHTRRLN</sequence>
<keyword evidence="1" id="KW-0175">Coiled coil</keyword>
<reference evidence="3" key="2">
    <citation type="submission" date="2022-01" db="EMBL/GenBank/DDBJ databases">
        <authorList>
            <person name="Yamashiro T."/>
            <person name="Shiraishi A."/>
            <person name="Satake H."/>
            <person name="Nakayama K."/>
        </authorList>
    </citation>
    <scope>NUCLEOTIDE SEQUENCE</scope>
</reference>
<name>A0ABQ5DEU1_9ASTR</name>
<feature type="region of interest" description="Disordered" evidence="2">
    <location>
        <begin position="600"/>
        <end position="626"/>
    </location>
</feature>
<protein>
    <submittedName>
        <fullName evidence="3">Uncharacterized protein</fullName>
    </submittedName>
</protein>
<feature type="compositionally biased region" description="Acidic residues" evidence="2">
    <location>
        <begin position="34"/>
        <end position="58"/>
    </location>
</feature>